<dbReference type="STRING" id="67365.GCA_001704635_01663"/>
<dbReference type="EMBL" id="ASQP01000469">
    <property type="protein sequence ID" value="OMI34471.1"/>
    <property type="molecule type" value="Genomic_DNA"/>
</dbReference>
<evidence type="ECO:0000313" key="2">
    <source>
        <dbReference type="Proteomes" id="UP000186168"/>
    </source>
</evidence>
<protein>
    <submittedName>
        <fullName evidence="1">Uncharacterized protein</fullName>
    </submittedName>
</protein>
<reference evidence="1 2" key="1">
    <citation type="submission" date="2013-05" db="EMBL/GenBank/DDBJ databases">
        <title>Genome sequence of Streptomyces sparsogenes DSM 40356.</title>
        <authorList>
            <person name="Coyne S."/>
            <person name="Seebeck F.P."/>
        </authorList>
    </citation>
    <scope>NUCLEOTIDE SEQUENCE [LARGE SCALE GENOMIC DNA]</scope>
    <source>
        <strain evidence="1 2">DSM 40356</strain>
    </source>
</reference>
<dbReference type="Proteomes" id="UP000186168">
    <property type="component" value="Unassembled WGS sequence"/>
</dbReference>
<sequence>MATPTTPRRPLADLDAPTEQVAAGLPLVELRHLLDTAGASFDRLAAEHPETCSCADDYPGWTPGRTA</sequence>
<keyword evidence="2" id="KW-1185">Reference proteome</keyword>
<dbReference type="AlphaFoldDB" id="A0A1R1S810"/>
<accession>A0A1R1S810</accession>
<name>A0A1R1S810_9ACTN</name>
<evidence type="ECO:0000313" key="1">
    <source>
        <dbReference type="EMBL" id="OMI34471.1"/>
    </source>
</evidence>
<organism evidence="1 2">
    <name type="scientific">Streptomyces sparsogenes DSM 40356</name>
    <dbReference type="NCBI Taxonomy" id="1331668"/>
    <lineage>
        <taxon>Bacteria</taxon>
        <taxon>Bacillati</taxon>
        <taxon>Actinomycetota</taxon>
        <taxon>Actinomycetes</taxon>
        <taxon>Kitasatosporales</taxon>
        <taxon>Streptomycetaceae</taxon>
        <taxon>Streptomyces</taxon>
    </lineage>
</organism>
<dbReference type="GeneID" id="96746611"/>
<dbReference type="RefSeq" id="WP_065966528.1">
    <property type="nucleotide sequence ID" value="NZ_ASQP01000469.1"/>
</dbReference>
<gene>
    <name evidence="1" type="ORF">SPAR_36846</name>
</gene>
<proteinExistence type="predicted"/>
<comment type="caution">
    <text evidence="1">The sequence shown here is derived from an EMBL/GenBank/DDBJ whole genome shotgun (WGS) entry which is preliminary data.</text>
</comment>